<protein>
    <recommendedName>
        <fullName evidence="7 8">Glutamine-dependent NAD(+) synthetase</fullName>
        <ecNumber evidence="7 8">6.3.5.1</ecNumber>
    </recommendedName>
    <alternativeName>
        <fullName evidence="7 8">NAD(+) synthase [glutamine-hydrolyzing]</fullName>
    </alternativeName>
</protein>
<comment type="similarity">
    <text evidence="2 7 8">In the C-terminal section; belongs to the NAD synthetase family.</text>
</comment>
<dbReference type="InterPro" id="IPR036526">
    <property type="entry name" value="C-N_Hydrolase_sf"/>
</dbReference>
<feature type="binding site" evidence="7">
    <location>
        <position position="187"/>
    </location>
    <ligand>
        <name>L-glutamine</name>
        <dbReference type="ChEBI" id="CHEBI:58359"/>
    </ligand>
</feature>
<evidence type="ECO:0000313" key="11">
    <source>
        <dbReference type="EMBL" id="AEH50753.1"/>
    </source>
</evidence>
<dbReference type="Proteomes" id="UP000006804">
    <property type="component" value="Chromosome"/>
</dbReference>
<comment type="similarity">
    <text evidence="9">Belongs to the NAD synthetase family.</text>
</comment>
<dbReference type="NCBIfam" id="TIGR00552">
    <property type="entry name" value="nadE"/>
    <property type="match status" value="1"/>
</dbReference>
<keyword evidence="12" id="KW-1185">Reference proteome</keyword>
<evidence type="ECO:0000259" key="10">
    <source>
        <dbReference type="PROSITE" id="PS50263"/>
    </source>
</evidence>
<dbReference type="InterPro" id="IPR014445">
    <property type="entry name" value="Gln-dep_NAD_synthase"/>
</dbReference>
<dbReference type="PANTHER" id="PTHR23090:SF9">
    <property type="entry name" value="GLUTAMINE-DEPENDENT NAD(+) SYNTHETASE"/>
    <property type="match status" value="1"/>
</dbReference>
<dbReference type="GO" id="GO:0004359">
    <property type="term" value="F:glutaminase activity"/>
    <property type="evidence" value="ECO:0007669"/>
    <property type="project" value="InterPro"/>
</dbReference>
<dbReference type="InterPro" id="IPR003694">
    <property type="entry name" value="NAD_synthase"/>
</dbReference>
<keyword evidence="6 7" id="KW-0520">NAD</keyword>
<dbReference type="EC" id="6.3.5.1" evidence="7 8"/>
<keyword evidence="4 7" id="KW-0547">Nucleotide-binding</keyword>
<evidence type="ECO:0000313" key="12">
    <source>
        <dbReference type="Proteomes" id="UP000006804"/>
    </source>
</evidence>
<dbReference type="Gene3D" id="3.40.50.620">
    <property type="entry name" value="HUPs"/>
    <property type="match status" value="1"/>
</dbReference>
<dbReference type="HAMAP" id="MF_02090">
    <property type="entry name" value="NadE_glutamine_dep"/>
    <property type="match status" value="1"/>
</dbReference>
<sequence length="541" mass="61199">MKILLCQINPVVGDVDGNTQKIIDIVRSHKEADLFVFPELSVCGYPPKDLLFQKGFLKKIEDALLKIAENVKENYVIVGAPSRSMHVFKLYNSAVVLHKGKIHKYVHKTLLPTYDVFDETRYFLPAPSREIVNIKGMKVGISICEDIWNINEPDGKAMYDIDVQDELYQKGAKLFVNLSASPYHYKKMEVQRLEVLRKVAAKYKTPVIYVNQIGGNDDLIFDGNSVVLNSRGQVVVKAKEFEEDLVQVNLEEVEKMPEIVIREDISWVKKALVLGIRDYFEKTGITKKAVVGLSGGIDSSVVCCLAVEALGKENVLGVSMPSRYSSEHSLTDARKLAENLGIEYRVYPIDKLFQEYLKLFNEDLVTLQDLAEENIQARIRGNILMFISNRENRLVLTTGNKSELAVGYCTLYGDMCGGLAVISDVPKTMVYELARYINSEKEIIPQNVFVKPPSAELRPNQKDENSLPPYEILDKILVAYVEEQKDVDEIVQMGYSEELVIKVIKMVEKAEYKRRQAAPGLKVTSKAFGTGRRMPIAQKWI</sequence>
<comment type="function">
    <text evidence="7">Catalyzes the ATP-dependent amidation of deamido-NAD to form NAD. Uses L-glutamine as a nitrogen source.</text>
</comment>
<dbReference type="GO" id="GO:0005524">
    <property type="term" value="F:ATP binding"/>
    <property type="evidence" value="ECO:0007669"/>
    <property type="project" value="UniProtKB-UniRule"/>
</dbReference>
<dbReference type="Pfam" id="PF02540">
    <property type="entry name" value="NAD_synthase"/>
    <property type="match status" value="1"/>
</dbReference>
<accession>F7YXV4</accession>
<keyword evidence="5 7" id="KW-0067">ATP-binding</keyword>
<organism evidence="11 12">
    <name type="scientific">Pseudothermotoga thermarum DSM 5069</name>
    <dbReference type="NCBI Taxonomy" id="688269"/>
    <lineage>
        <taxon>Bacteria</taxon>
        <taxon>Thermotogati</taxon>
        <taxon>Thermotogota</taxon>
        <taxon>Thermotogae</taxon>
        <taxon>Thermotogales</taxon>
        <taxon>Thermotogaceae</taxon>
        <taxon>Pseudothermotoga</taxon>
    </lineage>
</organism>
<dbReference type="SUPFAM" id="SSF56317">
    <property type="entry name" value="Carbon-nitrogen hydrolase"/>
    <property type="match status" value="1"/>
</dbReference>
<evidence type="ECO:0000256" key="8">
    <source>
        <dbReference type="PIRNR" id="PIRNR006630"/>
    </source>
</evidence>
<evidence type="ECO:0000256" key="1">
    <source>
        <dbReference type="ARBA" id="ARBA00005188"/>
    </source>
</evidence>
<evidence type="ECO:0000256" key="7">
    <source>
        <dbReference type="HAMAP-Rule" id="MF_02090"/>
    </source>
</evidence>
<dbReference type="STRING" id="688269.Theth_0666"/>
<dbReference type="PATRIC" id="fig|688269.3.peg.691"/>
<dbReference type="eggNOG" id="COG0171">
    <property type="taxonomic scope" value="Bacteria"/>
</dbReference>
<feature type="active site" description="For glutaminase activity" evidence="7">
    <location>
        <position position="108"/>
    </location>
</feature>
<dbReference type="CDD" id="cd00553">
    <property type="entry name" value="NAD_synthase"/>
    <property type="match status" value="1"/>
</dbReference>
<feature type="binding site" evidence="7">
    <location>
        <position position="403"/>
    </location>
    <ligand>
        <name>deamido-NAD(+)</name>
        <dbReference type="ChEBI" id="CHEBI:58437"/>
        <note>ligand shared between two neighboring subunits</note>
    </ligand>
</feature>
<name>F7YXV4_9THEM</name>
<feature type="binding site" evidence="7">
    <location>
        <position position="398"/>
    </location>
    <ligand>
        <name>ATP</name>
        <dbReference type="ChEBI" id="CHEBI:30616"/>
    </ligand>
</feature>
<feature type="binding site" evidence="7">
    <location>
        <position position="181"/>
    </location>
    <ligand>
        <name>L-glutamine</name>
        <dbReference type="ChEBI" id="CHEBI:58359"/>
    </ligand>
</feature>
<proteinExistence type="inferred from homology"/>
<dbReference type="KEGG" id="tta:Theth_0666"/>
<feature type="binding site" evidence="7">
    <location>
        <begin position="292"/>
        <end position="299"/>
    </location>
    <ligand>
        <name>ATP</name>
        <dbReference type="ChEBI" id="CHEBI:30616"/>
    </ligand>
</feature>
<evidence type="ECO:0000256" key="3">
    <source>
        <dbReference type="ARBA" id="ARBA00022598"/>
    </source>
</evidence>
<dbReference type="PANTHER" id="PTHR23090">
    <property type="entry name" value="NH 3 /GLUTAMINE-DEPENDENT NAD + SYNTHETASE"/>
    <property type="match status" value="1"/>
</dbReference>
<dbReference type="RefSeq" id="WP_013931976.1">
    <property type="nucleotide sequence ID" value="NC_015707.1"/>
</dbReference>
<dbReference type="GO" id="GO:0003952">
    <property type="term" value="F:NAD+ synthase (glutamine-hydrolyzing) activity"/>
    <property type="evidence" value="ECO:0007669"/>
    <property type="project" value="UniProtKB-UniRule"/>
</dbReference>
<dbReference type="CDD" id="cd07570">
    <property type="entry name" value="GAT_Gln-NAD-synth"/>
    <property type="match status" value="1"/>
</dbReference>
<dbReference type="PIRSF" id="PIRSF006630">
    <property type="entry name" value="NADS_GAT"/>
    <property type="match status" value="1"/>
</dbReference>
<evidence type="ECO:0000256" key="6">
    <source>
        <dbReference type="ARBA" id="ARBA00023027"/>
    </source>
</evidence>
<dbReference type="InterPro" id="IPR014729">
    <property type="entry name" value="Rossmann-like_a/b/a_fold"/>
</dbReference>
<dbReference type="Gene3D" id="3.60.110.10">
    <property type="entry name" value="Carbon-nitrogen hydrolase"/>
    <property type="match status" value="1"/>
</dbReference>
<dbReference type="InterPro" id="IPR003010">
    <property type="entry name" value="C-N_Hydrolase"/>
</dbReference>
<dbReference type="PROSITE" id="PS50263">
    <property type="entry name" value="CN_HYDROLASE"/>
    <property type="match status" value="1"/>
</dbReference>
<evidence type="ECO:0000256" key="2">
    <source>
        <dbReference type="ARBA" id="ARBA00007145"/>
    </source>
</evidence>
<feature type="binding site" evidence="7">
    <location>
        <position position="374"/>
    </location>
    <ligand>
        <name>deamido-NAD(+)</name>
        <dbReference type="ChEBI" id="CHEBI:58437"/>
        <note>ligand shared between two neighboring subunits</note>
    </ligand>
</feature>
<dbReference type="EMBL" id="CP002351">
    <property type="protein sequence ID" value="AEH50753.1"/>
    <property type="molecule type" value="Genomic_DNA"/>
</dbReference>
<evidence type="ECO:0000256" key="4">
    <source>
        <dbReference type="ARBA" id="ARBA00022741"/>
    </source>
</evidence>
<reference evidence="11 12" key="1">
    <citation type="submission" date="2010-11" db="EMBL/GenBank/DDBJ databases">
        <title>The complete genome of Thermotoga thermarum DSM 5069.</title>
        <authorList>
            <consortium name="US DOE Joint Genome Institute (JGI-PGF)"/>
            <person name="Lucas S."/>
            <person name="Copeland A."/>
            <person name="Lapidus A."/>
            <person name="Bruce D."/>
            <person name="Goodwin L."/>
            <person name="Pitluck S."/>
            <person name="Kyrpides N."/>
            <person name="Mavromatis K."/>
            <person name="Ivanova N."/>
            <person name="Zeytun A."/>
            <person name="Brettin T."/>
            <person name="Detter J.C."/>
            <person name="Tapia R."/>
            <person name="Han C."/>
            <person name="Land M."/>
            <person name="Hauser L."/>
            <person name="Markowitz V."/>
            <person name="Cheng J.-F."/>
            <person name="Hugenholtz P."/>
            <person name="Woyke T."/>
            <person name="Wu D."/>
            <person name="Spring S."/>
            <person name="Schroeder M."/>
            <person name="Brambilla E."/>
            <person name="Klenk H.-P."/>
            <person name="Eisen J.A."/>
        </authorList>
    </citation>
    <scope>NUCLEOTIDE SEQUENCE [LARGE SCALE GENOMIC DNA]</scope>
    <source>
        <strain evidence="11 12">DSM 5069</strain>
    </source>
</reference>
<gene>
    <name evidence="7" type="primary">nadE</name>
    <name evidence="11" type="ORF">Theth_0666</name>
</gene>
<keyword evidence="3 7" id="KW-0436">Ligase</keyword>
<comment type="pathway">
    <text evidence="1 7 8">Cofactor biosynthesis; NAD(+) biosynthesis; NAD(+) from deamido-NAD(+) (L-Gln route): step 1/1.</text>
</comment>
<dbReference type="eggNOG" id="COG0388">
    <property type="taxonomic scope" value="Bacteria"/>
</dbReference>
<dbReference type="InterPro" id="IPR022310">
    <property type="entry name" value="NAD/GMP_synthase"/>
</dbReference>
<dbReference type="Pfam" id="PF00795">
    <property type="entry name" value="CN_hydrolase"/>
    <property type="match status" value="1"/>
</dbReference>
<dbReference type="UniPathway" id="UPA00253">
    <property type="reaction ID" value="UER00334"/>
</dbReference>
<dbReference type="GO" id="GO:0008795">
    <property type="term" value="F:NAD+ synthase activity"/>
    <property type="evidence" value="ECO:0007669"/>
    <property type="project" value="UniProtKB-UniRule"/>
</dbReference>
<dbReference type="AlphaFoldDB" id="F7YXV4"/>
<dbReference type="NCBIfam" id="NF010588">
    <property type="entry name" value="PRK13981.1"/>
    <property type="match status" value="1"/>
</dbReference>
<feature type="binding site" evidence="7">
    <location>
        <position position="114"/>
    </location>
    <ligand>
        <name>L-glutamine</name>
        <dbReference type="ChEBI" id="CHEBI:58359"/>
    </ligand>
</feature>
<feature type="binding site" evidence="7">
    <location>
        <position position="513"/>
    </location>
    <ligand>
        <name>deamido-NAD(+)</name>
        <dbReference type="ChEBI" id="CHEBI:58437"/>
        <note>ligand shared between two neighboring subunits</note>
    </ligand>
</feature>
<dbReference type="SUPFAM" id="SSF52402">
    <property type="entry name" value="Adenine nucleotide alpha hydrolases-like"/>
    <property type="match status" value="1"/>
</dbReference>
<feature type="domain" description="CN hydrolase" evidence="10">
    <location>
        <begin position="1"/>
        <end position="267"/>
    </location>
</feature>
<dbReference type="HOGENOM" id="CLU_022313_2_0_0"/>
<dbReference type="FunFam" id="3.40.50.620:FF:000106">
    <property type="entry name" value="Glutamine-dependent NAD(+) synthetase"/>
    <property type="match status" value="1"/>
</dbReference>
<comment type="catalytic activity">
    <reaction evidence="7 8">
        <text>deamido-NAD(+) + L-glutamine + ATP + H2O = L-glutamate + AMP + diphosphate + NAD(+) + H(+)</text>
        <dbReference type="Rhea" id="RHEA:24384"/>
        <dbReference type="ChEBI" id="CHEBI:15377"/>
        <dbReference type="ChEBI" id="CHEBI:15378"/>
        <dbReference type="ChEBI" id="CHEBI:29985"/>
        <dbReference type="ChEBI" id="CHEBI:30616"/>
        <dbReference type="ChEBI" id="CHEBI:33019"/>
        <dbReference type="ChEBI" id="CHEBI:57540"/>
        <dbReference type="ChEBI" id="CHEBI:58359"/>
        <dbReference type="ChEBI" id="CHEBI:58437"/>
        <dbReference type="ChEBI" id="CHEBI:456215"/>
        <dbReference type="EC" id="6.3.5.1"/>
    </reaction>
</comment>
<dbReference type="OrthoDB" id="9803818at2"/>
<dbReference type="GO" id="GO:0005737">
    <property type="term" value="C:cytoplasm"/>
    <property type="evidence" value="ECO:0007669"/>
    <property type="project" value="InterPro"/>
</dbReference>
<evidence type="ECO:0000256" key="9">
    <source>
        <dbReference type="RuleBase" id="RU003811"/>
    </source>
</evidence>
<comment type="caution">
    <text evidence="7">Lacks conserved residue(s) required for the propagation of feature annotation.</text>
</comment>
<feature type="active site" description="Proton acceptor; for glutaminase activity" evidence="7">
    <location>
        <position position="39"/>
    </location>
</feature>
<dbReference type="GO" id="GO:0009435">
    <property type="term" value="P:NAD+ biosynthetic process"/>
    <property type="evidence" value="ECO:0007669"/>
    <property type="project" value="UniProtKB-UniRule"/>
</dbReference>
<feature type="active site" description="Nucleophile; for glutaminase activity" evidence="7">
    <location>
        <position position="144"/>
    </location>
</feature>
<evidence type="ECO:0000256" key="5">
    <source>
        <dbReference type="ARBA" id="ARBA00022840"/>
    </source>
</evidence>